<reference evidence="1" key="1">
    <citation type="journal article" date="2023" name="Mol. Phylogenet. Evol.">
        <title>Genome-scale phylogeny and comparative genomics of the fungal order Sordariales.</title>
        <authorList>
            <person name="Hensen N."/>
            <person name="Bonometti L."/>
            <person name="Westerberg I."/>
            <person name="Brannstrom I.O."/>
            <person name="Guillou S."/>
            <person name="Cros-Aarteil S."/>
            <person name="Calhoun S."/>
            <person name="Haridas S."/>
            <person name="Kuo A."/>
            <person name="Mondo S."/>
            <person name="Pangilinan J."/>
            <person name="Riley R."/>
            <person name="LaButti K."/>
            <person name="Andreopoulos B."/>
            <person name="Lipzen A."/>
            <person name="Chen C."/>
            <person name="Yan M."/>
            <person name="Daum C."/>
            <person name="Ng V."/>
            <person name="Clum A."/>
            <person name="Steindorff A."/>
            <person name="Ohm R.A."/>
            <person name="Martin F."/>
            <person name="Silar P."/>
            <person name="Natvig D.O."/>
            <person name="Lalanne C."/>
            <person name="Gautier V."/>
            <person name="Ament-Velasquez S.L."/>
            <person name="Kruys A."/>
            <person name="Hutchinson M.I."/>
            <person name="Powell A.J."/>
            <person name="Barry K."/>
            <person name="Miller A.N."/>
            <person name="Grigoriev I.V."/>
            <person name="Debuchy R."/>
            <person name="Gladieux P."/>
            <person name="Hiltunen Thoren M."/>
            <person name="Johannesson H."/>
        </authorList>
    </citation>
    <scope>NUCLEOTIDE SEQUENCE</scope>
    <source>
        <strain evidence="1">CBS 314.62</strain>
    </source>
</reference>
<evidence type="ECO:0000313" key="2">
    <source>
        <dbReference type="Proteomes" id="UP001270362"/>
    </source>
</evidence>
<protein>
    <submittedName>
        <fullName evidence="1">Uncharacterized protein</fullName>
    </submittedName>
</protein>
<sequence>MRDGAVLKLESLLFPLSCSHWHHCHGPTHPSPAGRHANDHTIILPLSRLIDHCGSQMESLLLLLHESLWRSGDRSLVLWTDAWRAPMLDFGNQYNLEGINNLQPGMHSQPYPVPHRRAPLPTAFSTHPTDAQMQQKKLRIASTCAARSFSCALSHFQVYTNYL</sequence>
<accession>A0AAE0X9G2</accession>
<dbReference type="AlphaFoldDB" id="A0AAE0X9G2"/>
<comment type="caution">
    <text evidence="1">The sequence shown here is derived from an EMBL/GenBank/DDBJ whole genome shotgun (WGS) entry which is preliminary data.</text>
</comment>
<dbReference type="EMBL" id="JAULSO010000002">
    <property type="protein sequence ID" value="KAK3688282.1"/>
    <property type="molecule type" value="Genomic_DNA"/>
</dbReference>
<reference evidence="1" key="2">
    <citation type="submission" date="2023-06" db="EMBL/GenBank/DDBJ databases">
        <authorList>
            <consortium name="Lawrence Berkeley National Laboratory"/>
            <person name="Haridas S."/>
            <person name="Hensen N."/>
            <person name="Bonometti L."/>
            <person name="Westerberg I."/>
            <person name="Brannstrom I.O."/>
            <person name="Guillou S."/>
            <person name="Cros-Aarteil S."/>
            <person name="Calhoun S."/>
            <person name="Kuo A."/>
            <person name="Mondo S."/>
            <person name="Pangilinan J."/>
            <person name="Riley R."/>
            <person name="Labutti K."/>
            <person name="Andreopoulos B."/>
            <person name="Lipzen A."/>
            <person name="Chen C."/>
            <person name="Yanf M."/>
            <person name="Daum C."/>
            <person name="Ng V."/>
            <person name="Clum A."/>
            <person name="Steindorff A."/>
            <person name="Ohm R."/>
            <person name="Martin F."/>
            <person name="Silar P."/>
            <person name="Natvig D."/>
            <person name="Lalanne C."/>
            <person name="Gautier V."/>
            <person name="Ament-Velasquez S.L."/>
            <person name="Kruys A."/>
            <person name="Hutchinson M.I."/>
            <person name="Powell A.J."/>
            <person name="Barry K."/>
            <person name="Miller A.N."/>
            <person name="Grigoriev I.V."/>
            <person name="Debuchy R."/>
            <person name="Gladieux P."/>
            <person name="Thoren M.H."/>
            <person name="Johannesson H."/>
        </authorList>
    </citation>
    <scope>NUCLEOTIDE SEQUENCE</scope>
    <source>
        <strain evidence="1">CBS 314.62</strain>
    </source>
</reference>
<name>A0AAE0X9G2_9PEZI</name>
<keyword evidence="2" id="KW-1185">Reference proteome</keyword>
<gene>
    <name evidence="1" type="ORF">B0T22DRAFT_149467</name>
</gene>
<organism evidence="1 2">
    <name type="scientific">Podospora appendiculata</name>
    <dbReference type="NCBI Taxonomy" id="314037"/>
    <lineage>
        <taxon>Eukaryota</taxon>
        <taxon>Fungi</taxon>
        <taxon>Dikarya</taxon>
        <taxon>Ascomycota</taxon>
        <taxon>Pezizomycotina</taxon>
        <taxon>Sordariomycetes</taxon>
        <taxon>Sordariomycetidae</taxon>
        <taxon>Sordariales</taxon>
        <taxon>Podosporaceae</taxon>
        <taxon>Podospora</taxon>
    </lineage>
</organism>
<evidence type="ECO:0000313" key="1">
    <source>
        <dbReference type="EMBL" id="KAK3688282.1"/>
    </source>
</evidence>
<dbReference type="Proteomes" id="UP001270362">
    <property type="component" value="Unassembled WGS sequence"/>
</dbReference>
<proteinExistence type="predicted"/>